<proteinExistence type="predicted"/>
<dbReference type="EMBL" id="BLAE01000048">
    <property type="protein sequence ID" value="GES13603.1"/>
    <property type="molecule type" value="Genomic_DNA"/>
</dbReference>
<gene>
    <name evidence="1" type="ORF">Amac_072000</name>
</gene>
<evidence type="ECO:0000313" key="2">
    <source>
        <dbReference type="Proteomes" id="UP000331127"/>
    </source>
</evidence>
<reference evidence="1 2" key="1">
    <citation type="submission" date="2019-10" db="EMBL/GenBank/DDBJ databases">
        <title>Whole genome shotgun sequence of Acrocarpospora macrocephala NBRC 16266.</title>
        <authorList>
            <person name="Ichikawa N."/>
            <person name="Kimura A."/>
            <person name="Kitahashi Y."/>
            <person name="Komaki H."/>
            <person name="Oguchi A."/>
        </authorList>
    </citation>
    <scope>NUCLEOTIDE SEQUENCE [LARGE SCALE GENOMIC DNA]</scope>
    <source>
        <strain evidence="1 2">NBRC 16266</strain>
    </source>
</reference>
<protein>
    <submittedName>
        <fullName evidence="1">Uncharacterized protein</fullName>
    </submittedName>
</protein>
<organism evidence="1 2">
    <name type="scientific">Acrocarpospora macrocephala</name>
    <dbReference type="NCBI Taxonomy" id="150177"/>
    <lineage>
        <taxon>Bacteria</taxon>
        <taxon>Bacillati</taxon>
        <taxon>Actinomycetota</taxon>
        <taxon>Actinomycetes</taxon>
        <taxon>Streptosporangiales</taxon>
        <taxon>Streptosporangiaceae</taxon>
        <taxon>Acrocarpospora</taxon>
    </lineage>
</organism>
<keyword evidence="2" id="KW-1185">Reference proteome</keyword>
<sequence length="60" mass="6695">MYVIRIGSPVAEAQLADLSDAEIDILLEIYEVLRMTPENGRSLGTGNMLVWGYLSSLRPR</sequence>
<dbReference type="OrthoDB" id="3539903at2"/>
<accession>A0A5M3X435</accession>
<name>A0A5M3X435_9ACTN</name>
<dbReference type="Proteomes" id="UP000331127">
    <property type="component" value="Unassembled WGS sequence"/>
</dbReference>
<comment type="caution">
    <text evidence="1">The sequence shown here is derived from an EMBL/GenBank/DDBJ whole genome shotgun (WGS) entry which is preliminary data.</text>
</comment>
<dbReference type="RefSeq" id="WP_155358847.1">
    <property type="nucleotide sequence ID" value="NZ_BAAAHL010000081.1"/>
</dbReference>
<dbReference type="AlphaFoldDB" id="A0A5M3X435"/>
<evidence type="ECO:0000313" key="1">
    <source>
        <dbReference type="EMBL" id="GES13603.1"/>
    </source>
</evidence>